<accession>A0A7C4KI28</accession>
<dbReference type="AlphaFoldDB" id="A0A7C4KI28"/>
<feature type="domain" description="ABC-type uncharacterised transport system" evidence="2">
    <location>
        <begin position="214"/>
        <end position="456"/>
    </location>
</feature>
<keyword evidence="1" id="KW-0472">Membrane</keyword>
<dbReference type="InterPro" id="IPR039975">
    <property type="entry name" value="IFT52"/>
</dbReference>
<feature type="transmembrane region" description="Helical" evidence="1">
    <location>
        <begin position="75"/>
        <end position="94"/>
    </location>
</feature>
<dbReference type="Pfam" id="PF23357">
    <property type="entry name" value="DUF7088"/>
    <property type="match status" value="1"/>
</dbReference>
<evidence type="ECO:0000259" key="3">
    <source>
        <dbReference type="Pfam" id="PF23357"/>
    </source>
</evidence>
<organism evidence="4">
    <name type="scientific">Anaerolinea thermolimosa</name>
    <dbReference type="NCBI Taxonomy" id="229919"/>
    <lineage>
        <taxon>Bacteria</taxon>
        <taxon>Bacillati</taxon>
        <taxon>Chloroflexota</taxon>
        <taxon>Anaerolineae</taxon>
        <taxon>Anaerolineales</taxon>
        <taxon>Anaerolineaceae</taxon>
        <taxon>Anaerolinea</taxon>
    </lineage>
</organism>
<feature type="domain" description="DUF7088" evidence="3">
    <location>
        <begin position="104"/>
        <end position="175"/>
    </location>
</feature>
<protein>
    <submittedName>
        <fullName evidence="4">Uncharacterized protein</fullName>
    </submittedName>
</protein>
<keyword evidence="1" id="KW-1133">Transmembrane helix</keyword>
<keyword evidence="1" id="KW-0812">Transmembrane</keyword>
<feature type="transmembrane region" description="Helical" evidence="1">
    <location>
        <begin position="487"/>
        <end position="511"/>
    </location>
</feature>
<evidence type="ECO:0000259" key="2">
    <source>
        <dbReference type="Pfam" id="PF09822"/>
    </source>
</evidence>
<sequence>MNRSQLEKFAPIGLYVSLLALLVSAGLYIVQRSFTLPLQISLGMIVVGVAAYALMAPRRLREALTGRQARYGSNALVLTVAFLGILVVINYLIYKNPVRWDLTEDKQHTLSKETLETLASLKDKDPIKAEAFYSSRFPSDTARDLLDSYQYNSGGKFTYEFIDPEQDPVRAQSANVTRDGTIVLYQSGRSEQVTYASEEEITSALIKLTNPGERAVYFLVGHGEYSPDETSDRSYRQVKSTLSNKNYTVNTLNLLATRSIPEDAKAVVIAGPEKPVSQEEVDLLKAYLEKGGSLIFLSEPPVVTQALDAPDPLIEYLKQTWGIQMSNDMVIDLNYNPPSVAISASYGNHSITQKMYNQAIVLPSARSLEVQTAPQDVQVTVLAQTARNSWAEKDISSLKENKVGFDEKTDLPGPITLAVAAENSSTKARVVVIGDSDFASDNNFLQYGNSDFLINSIDWAAKQENLINLTPKSTTQRILIVRSQTTLGLILLVSVFLLPGLVIVAGVVVWVQRKRRG</sequence>
<evidence type="ECO:0000256" key="1">
    <source>
        <dbReference type="SAM" id="Phobius"/>
    </source>
</evidence>
<dbReference type="SUPFAM" id="SSF52317">
    <property type="entry name" value="Class I glutamine amidotransferase-like"/>
    <property type="match status" value="1"/>
</dbReference>
<feature type="transmembrane region" description="Helical" evidence="1">
    <location>
        <begin position="36"/>
        <end position="54"/>
    </location>
</feature>
<comment type="caution">
    <text evidence="4">The sequence shown here is derived from an EMBL/GenBank/DDBJ whole genome shotgun (WGS) entry which is preliminary data.</text>
</comment>
<evidence type="ECO:0000313" key="4">
    <source>
        <dbReference type="EMBL" id="HGS21976.1"/>
    </source>
</evidence>
<dbReference type="PANTHER" id="PTHR12969">
    <property type="entry name" value="NGD5/OSM-6/IFT52"/>
    <property type="match status" value="1"/>
</dbReference>
<feature type="transmembrane region" description="Helical" evidence="1">
    <location>
        <begin position="12"/>
        <end position="30"/>
    </location>
</feature>
<dbReference type="InterPro" id="IPR029062">
    <property type="entry name" value="Class_I_gatase-like"/>
</dbReference>
<name>A0A7C4KI28_9CHLR</name>
<dbReference type="Pfam" id="PF09822">
    <property type="entry name" value="ABC_transp_aux"/>
    <property type="match status" value="1"/>
</dbReference>
<dbReference type="EMBL" id="DSYK01000437">
    <property type="protein sequence ID" value="HGS21976.1"/>
    <property type="molecule type" value="Genomic_DNA"/>
</dbReference>
<dbReference type="InterPro" id="IPR055396">
    <property type="entry name" value="DUF7088"/>
</dbReference>
<reference evidence="4" key="1">
    <citation type="journal article" date="2020" name="mSystems">
        <title>Genome- and Community-Level Interaction Insights into Carbon Utilization and Element Cycling Functions of Hydrothermarchaeota in Hydrothermal Sediment.</title>
        <authorList>
            <person name="Zhou Z."/>
            <person name="Liu Y."/>
            <person name="Xu W."/>
            <person name="Pan J."/>
            <person name="Luo Z.H."/>
            <person name="Li M."/>
        </authorList>
    </citation>
    <scope>NUCLEOTIDE SEQUENCE [LARGE SCALE GENOMIC DNA]</scope>
    <source>
        <strain evidence="4">SpSt-573</strain>
    </source>
</reference>
<dbReference type="InterPro" id="IPR019196">
    <property type="entry name" value="ABC_transp_unknown"/>
</dbReference>
<proteinExistence type="predicted"/>
<gene>
    <name evidence="4" type="ORF">ENT37_08915</name>
</gene>
<dbReference type="PANTHER" id="PTHR12969:SF7">
    <property type="entry name" value="INTRAFLAGELLAR TRANSPORT PROTEIN 52 HOMOLOG"/>
    <property type="match status" value="1"/>
</dbReference>